<dbReference type="EMBL" id="PXOA01000400">
    <property type="protein sequence ID" value="RFU75947.1"/>
    <property type="molecule type" value="Genomic_DNA"/>
</dbReference>
<feature type="compositionally biased region" description="Polar residues" evidence="2">
    <location>
        <begin position="405"/>
        <end position="423"/>
    </location>
</feature>
<evidence type="ECO:0000313" key="4">
    <source>
        <dbReference type="Proteomes" id="UP000266272"/>
    </source>
</evidence>
<protein>
    <submittedName>
        <fullName evidence="3">Uncharacterized protein</fullName>
    </submittedName>
</protein>
<dbReference type="OrthoDB" id="5377009at2759"/>
<feature type="compositionally biased region" description="Polar residues" evidence="2">
    <location>
        <begin position="1"/>
        <end position="16"/>
    </location>
</feature>
<evidence type="ECO:0000256" key="2">
    <source>
        <dbReference type="SAM" id="MobiDB-lite"/>
    </source>
</evidence>
<proteinExistence type="predicted"/>
<reference evidence="3 4" key="1">
    <citation type="journal article" date="2018" name="PLoS Pathog.">
        <title>Evolution of structural diversity of trichothecenes, a family of toxins produced by plant pathogenic and entomopathogenic fungi.</title>
        <authorList>
            <person name="Proctor R.H."/>
            <person name="McCormick S.P."/>
            <person name="Kim H.S."/>
            <person name="Cardoza R.E."/>
            <person name="Stanley A.M."/>
            <person name="Lindo L."/>
            <person name="Kelly A."/>
            <person name="Brown D.W."/>
            <person name="Lee T."/>
            <person name="Vaughan M.M."/>
            <person name="Alexander N.J."/>
            <person name="Busman M."/>
            <person name="Gutierrez S."/>
        </authorList>
    </citation>
    <scope>NUCLEOTIDE SEQUENCE [LARGE SCALE GENOMIC DNA]</scope>
    <source>
        <strain evidence="3 4">IBT 40837</strain>
    </source>
</reference>
<sequence>MGSSTATPGQGYEQTQTPPLSPSSSLDLDSPSTPRATPRPRPNPRLSVDRRDALFNVGPASPPKHQSPLRQSTSISYQDHAGRPELPPFLKPRQNPKLHRGHSRSRSEIPSTTSSIPLAVAQAPEASATALSTLSSHSEDPNPTFATRRTSFGEVGQDRRVSIPSDSSRSNTASFSPARTSPFSFITSRMPAIKVLAPAPVMAPQNDELISLNIETSLFPKGSPSDGQTFSPSAFMNLQQTATGLLKKFQTAYHRQAVTIQELMAEKEAQDDEKAEADTRTRHLKMQLEGMAQKLAETEGVMQALMEELNKEKRLRMEERANARDKFLTPSEGSISEDLCVEEDQQQRKRGWRRSGETSKTDFSFETDEDSVEAASIFSRPRSPTNTALSIISDVDSPAPPGPPSRTSTFGPSRSIRNSQPPQMSTFQKLFKGISGDPNKDINGCRNCQGQDASIAWDTVGLLKAENKTLKERVSELEEAVEEVLDVVNGVGQ</sequence>
<evidence type="ECO:0000256" key="1">
    <source>
        <dbReference type="SAM" id="Coils"/>
    </source>
</evidence>
<feature type="compositionally biased region" description="Polar residues" evidence="2">
    <location>
        <begin position="68"/>
        <end position="77"/>
    </location>
</feature>
<feature type="region of interest" description="Disordered" evidence="2">
    <location>
        <begin position="1"/>
        <end position="114"/>
    </location>
</feature>
<evidence type="ECO:0000313" key="3">
    <source>
        <dbReference type="EMBL" id="RFU75947.1"/>
    </source>
</evidence>
<name>A0A395NJF4_TRIAR</name>
<feature type="region of interest" description="Disordered" evidence="2">
    <location>
        <begin position="127"/>
        <end position="181"/>
    </location>
</feature>
<feature type="compositionally biased region" description="Polar residues" evidence="2">
    <location>
        <begin position="164"/>
        <end position="181"/>
    </location>
</feature>
<keyword evidence="4" id="KW-1185">Reference proteome</keyword>
<keyword evidence="1" id="KW-0175">Coiled coil</keyword>
<dbReference type="STRING" id="490622.A0A395NJF4"/>
<dbReference type="AlphaFoldDB" id="A0A395NJF4"/>
<accession>A0A395NJF4</accession>
<dbReference type="Proteomes" id="UP000266272">
    <property type="component" value="Unassembled WGS sequence"/>
</dbReference>
<gene>
    <name evidence="3" type="ORF">TARUN_6295</name>
</gene>
<comment type="caution">
    <text evidence="3">The sequence shown here is derived from an EMBL/GenBank/DDBJ whole genome shotgun (WGS) entry which is preliminary data.</text>
</comment>
<feature type="compositionally biased region" description="Low complexity" evidence="2">
    <location>
        <begin position="22"/>
        <end position="36"/>
    </location>
</feature>
<feature type="compositionally biased region" description="Low complexity" evidence="2">
    <location>
        <begin position="127"/>
        <end position="136"/>
    </location>
</feature>
<feature type="coiled-coil region" evidence="1">
    <location>
        <begin position="260"/>
        <end position="326"/>
    </location>
</feature>
<organism evidence="3 4">
    <name type="scientific">Trichoderma arundinaceum</name>
    <dbReference type="NCBI Taxonomy" id="490622"/>
    <lineage>
        <taxon>Eukaryota</taxon>
        <taxon>Fungi</taxon>
        <taxon>Dikarya</taxon>
        <taxon>Ascomycota</taxon>
        <taxon>Pezizomycotina</taxon>
        <taxon>Sordariomycetes</taxon>
        <taxon>Hypocreomycetidae</taxon>
        <taxon>Hypocreales</taxon>
        <taxon>Hypocreaceae</taxon>
        <taxon>Trichoderma</taxon>
    </lineage>
</organism>
<feature type="compositionally biased region" description="Basic residues" evidence="2">
    <location>
        <begin position="94"/>
        <end position="104"/>
    </location>
</feature>
<feature type="coiled-coil region" evidence="1">
    <location>
        <begin position="460"/>
        <end position="487"/>
    </location>
</feature>
<feature type="region of interest" description="Disordered" evidence="2">
    <location>
        <begin position="335"/>
        <end position="423"/>
    </location>
</feature>